<gene>
    <name evidence="4" type="ORF">AWH69_00320</name>
</gene>
<dbReference type="RefSeq" id="WP_068269818.1">
    <property type="nucleotide sequence ID" value="NZ_LQZG01000001.1"/>
</dbReference>
<dbReference type="PANTHER" id="PTHR35936">
    <property type="entry name" value="MEMBRANE-BOUND LYTIC MUREIN TRANSGLYCOSYLASE F"/>
    <property type="match status" value="1"/>
</dbReference>
<dbReference type="Proteomes" id="UP000076976">
    <property type="component" value="Unassembled WGS sequence"/>
</dbReference>
<dbReference type="Gene3D" id="3.40.190.10">
    <property type="entry name" value="Periplasmic binding protein-like II"/>
    <property type="match status" value="1"/>
</dbReference>
<proteinExistence type="predicted"/>
<evidence type="ECO:0000256" key="1">
    <source>
        <dbReference type="ARBA" id="ARBA00022729"/>
    </source>
</evidence>
<protein>
    <recommendedName>
        <fullName evidence="3">Solute-binding protein family 3/N-terminal domain-containing protein</fullName>
    </recommendedName>
</protein>
<organism evidence="4 5">
    <name type="scientific">Janibacter melonis</name>
    <dbReference type="NCBI Taxonomy" id="262209"/>
    <lineage>
        <taxon>Bacteria</taxon>
        <taxon>Bacillati</taxon>
        <taxon>Actinomycetota</taxon>
        <taxon>Actinomycetes</taxon>
        <taxon>Micrococcales</taxon>
        <taxon>Intrasporangiaceae</taxon>
        <taxon>Janibacter</taxon>
    </lineage>
</organism>
<dbReference type="Pfam" id="PF00497">
    <property type="entry name" value="SBP_bac_3"/>
    <property type="match status" value="1"/>
</dbReference>
<evidence type="ECO:0000313" key="4">
    <source>
        <dbReference type="EMBL" id="OAB88301.1"/>
    </source>
</evidence>
<feature type="chain" id="PRO_5008048840" description="Solute-binding protein family 3/N-terminal domain-containing protein" evidence="2">
    <location>
        <begin position="18"/>
        <end position="153"/>
    </location>
</feature>
<evidence type="ECO:0000256" key="2">
    <source>
        <dbReference type="SAM" id="SignalP"/>
    </source>
</evidence>
<dbReference type="SUPFAM" id="SSF53850">
    <property type="entry name" value="Periplasmic binding protein-like II"/>
    <property type="match status" value="1"/>
</dbReference>
<evidence type="ECO:0000313" key="5">
    <source>
        <dbReference type="Proteomes" id="UP000076976"/>
    </source>
</evidence>
<keyword evidence="5" id="KW-1185">Reference proteome</keyword>
<keyword evidence="1 2" id="KW-0732">Signal</keyword>
<evidence type="ECO:0000259" key="3">
    <source>
        <dbReference type="Pfam" id="PF00497"/>
    </source>
</evidence>
<name>A0A176QF50_9MICO</name>
<sequence length="153" mass="16138">MRAAALLLVLALLTGCASIPRDPDGTLDQVRSSGELRVGVSHHPPWTDGTTDPPTGSEVELVTAWATSLGARPTWRVDGEEALVAALERGDVDVVVGGLTDKSAWSSKVGMTRPYVEVSGPDGRHAHVMAVPAGENALQSSLERWLDDHGRAP</sequence>
<accession>A0A176QF50</accession>
<dbReference type="PANTHER" id="PTHR35936:SF32">
    <property type="entry name" value="MEMBRANE-BOUND LYTIC MUREIN TRANSGLYCOSYLASE F"/>
    <property type="match status" value="1"/>
</dbReference>
<dbReference type="AlphaFoldDB" id="A0A176QF50"/>
<dbReference type="STRING" id="262209.AWH69_00320"/>
<dbReference type="InterPro" id="IPR001638">
    <property type="entry name" value="Solute-binding_3/MltF_N"/>
</dbReference>
<feature type="signal peptide" evidence="2">
    <location>
        <begin position="1"/>
        <end position="17"/>
    </location>
</feature>
<dbReference type="EMBL" id="LQZG01000001">
    <property type="protein sequence ID" value="OAB88301.1"/>
    <property type="molecule type" value="Genomic_DNA"/>
</dbReference>
<dbReference type="PROSITE" id="PS51257">
    <property type="entry name" value="PROKAR_LIPOPROTEIN"/>
    <property type="match status" value="1"/>
</dbReference>
<reference evidence="4 5" key="1">
    <citation type="submission" date="2016-01" db="EMBL/GenBank/DDBJ databases">
        <title>Janibacter melonis strain CD11_4 genome sequencing and assembly.</title>
        <authorList>
            <person name="Nair G.R."/>
            <person name="Kaur G."/>
            <person name="Chander A.M."/>
            <person name="Mayilraj S."/>
        </authorList>
    </citation>
    <scope>NUCLEOTIDE SEQUENCE [LARGE SCALE GENOMIC DNA]</scope>
    <source>
        <strain evidence="4 5">CD11-4</strain>
    </source>
</reference>
<feature type="domain" description="Solute-binding protein family 3/N-terminal" evidence="3">
    <location>
        <begin position="36"/>
        <end position="118"/>
    </location>
</feature>
<comment type="caution">
    <text evidence="4">The sequence shown here is derived from an EMBL/GenBank/DDBJ whole genome shotgun (WGS) entry which is preliminary data.</text>
</comment>